<keyword evidence="3" id="KW-1185">Reference proteome</keyword>
<dbReference type="EMBL" id="QEAQ01000002">
    <property type="protein sequence ID" value="TPX62659.1"/>
    <property type="molecule type" value="Genomic_DNA"/>
</dbReference>
<organism evidence="2 3">
    <name type="scientific">Powellomyces hirtus</name>
    <dbReference type="NCBI Taxonomy" id="109895"/>
    <lineage>
        <taxon>Eukaryota</taxon>
        <taxon>Fungi</taxon>
        <taxon>Fungi incertae sedis</taxon>
        <taxon>Chytridiomycota</taxon>
        <taxon>Chytridiomycota incertae sedis</taxon>
        <taxon>Chytridiomycetes</taxon>
        <taxon>Spizellomycetales</taxon>
        <taxon>Powellomycetaceae</taxon>
        <taxon>Powellomyces</taxon>
    </lineage>
</organism>
<evidence type="ECO:0000313" key="2">
    <source>
        <dbReference type="EMBL" id="TPX62659.1"/>
    </source>
</evidence>
<evidence type="ECO:0000256" key="1">
    <source>
        <dbReference type="SAM" id="MobiDB-lite"/>
    </source>
</evidence>
<comment type="caution">
    <text evidence="2">The sequence shown here is derived from an EMBL/GenBank/DDBJ whole genome shotgun (WGS) entry which is preliminary data.</text>
</comment>
<sequence>MLARSSLTKAVRTATALRTVSPAQAPLLSAIRHYADDHGHGSKRPPMHKEEWLEIARNWPHEYHYPGNYRADSPDEIFPPSDNLGHKSDAPSGAETLQQTETYANAFWMKVFLGIAATATLYNINERYSAGKEVHPFTEWLGQREKLFTAEKAHADHAKWIAIKQREADDRLVVTDAWEPRPHRISFPGAFQRASDHLIDVGSQVDVSDVKIRHTWQLDDDVAGPPYPKKG</sequence>
<proteinExistence type="predicted"/>
<dbReference type="InterPro" id="IPR034444">
    <property type="entry name" value="Nuo17.8"/>
</dbReference>
<dbReference type="AlphaFoldDB" id="A0A507EEM3"/>
<reference evidence="2 3" key="1">
    <citation type="journal article" date="2019" name="Sci. Rep.">
        <title>Comparative genomics of chytrid fungi reveal insights into the obligate biotrophic and pathogenic lifestyle of Synchytrium endobioticum.</title>
        <authorList>
            <person name="van de Vossenberg B.T.L.H."/>
            <person name="Warris S."/>
            <person name="Nguyen H.D.T."/>
            <person name="van Gent-Pelzer M.P.E."/>
            <person name="Joly D.L."/>
            <person name="van de Geest H.C."/>
            <person name="Bonants P.J.M."/>
            <person name="Smith D.S."/>
            <person name="Levesque C.A."/>
            <person name="van der Lee T.A.J."/>
        </authorList>
    </citation>
    <scope>NUCLEOTIDE SEQUENCE [LARGE SCALE GENOMIC DNA]</scope>
    <source>
        <strain evidence="2 3">CBS 809.83</strain>
    </source>
</reference>
<feature type="region of interest" description="Disordered" evidence="1">
    <location>
        <begin position="70"/>
        <end position="94"/>
    </location>
</feature>
<name>A0A507EEM3_9FUNG</name>
<accession>A0A507EEM3</accession>
<dbReference type="Proteomes" id="UP000318582">
    <property type="component" value="Unassembled WGS sequence"/>
</dbReference>
<gene>
    <name evidence="2" type="ORF">PhCBS80983_g00326</name>
</gene>
<dbReference type="GO" id="GO:0005739">
    <property type="term" value="C:mitochondrion"/>
    <property type="evidence" value="ECO:0007669"/>
    <property type="project" value="InterPro"/>
</dbReference>
<evidence type="ECO:0000313" key="3">
    <source>
        <dbReference type="Proteomes" id="UP000318582"/>
    </source>
</evidence>
<dbReference type="PANTHER" id="PTHR42100:SF1">
    <property type="entry name" value="OXIDOREDUCTASE 178 KDA SUBUNIT, PUTATIVE (AFU_ORTHOLOGUE AFUA_8G04320)-RELATED"/>
    <property type="match status" value="1"/>
</dbReference>
<protein>
    <submittedName>
        <fullName evidence="2">Uncharacterized protein</fullName>
    </submittedName>
</protein>
<dbReference type="PANTHER" id="PTHR42100">
    <property type="entry name" value="OXIDOREDUCTASE 178 KDA SUBUNIT, PUTATIVE (AFU_ORTHOLOGUE AFUA_8G04320)-RELATED"/>
    <property type="match status" value="1"/>
</dbReference>